<protein>
    <recommendedName>
        <fullName evidence="3">SnoaL-like domain-containing protein</fullName>
    </recommendedName>
</protein>
<evidence type="ECO:0000313" key="1">
    <source>
        <dbReference type="EMBL" id="SMD36297.1"/>
    </source>
</evidence>
<organism evidence="1 2">
    <name type="scientific">Reichenbachiella faecimaris</name>
    <dbReference type="NCBI Taxonomy" id="692418"/>
    <lineage>
        <taxon>Bacteria</taxon>
        <taxon>Pseudomonadati</taxon>
        <taxon>Bacteroidota</taxon>
        <taxon>Cytophagia</taxon>
        <taxon>Cytophagales</taxon>
        <taxon>Reichenbachiellaceae</taxon>
        <taxon>Reichenbachiella</taxon>
    </lineage>
</organism>
<dbReference type="STRING" id="692418.SAMN04488029_2816"/>
<evidence type="ECO:0008006" key="3">
    <source>
        <dbReference type="Google" id="ProtNLM"/>
    </source>
</evidence>
<reference evidence="1 2" key="1">
    <citation type="submission" date="2017-04" db="EMBL/GenBank/DDBJ databases">
        <authorList>
            <person name="Afonso C.L."/>
            <person name="Miller P.J."/>
            <person name="Scott M.A."/>
            <person name="Spackman E."/>
            <person name="Goraichik I."/>
            <person name="Dimitrov K.M."/>
            <person name="Suarez D.L."/>
            <person name="Swayne D.E."/>
        </authorList>
    </citation>
    <scope>NUCLEOTIDE SEQUENCE [LARGE SCALE GENOMIC DNA]</scope>
    <source>
        <strain evidence="1 2">DSM 26133</strain>
    </source>
</reference>
<dbReference type="AlphaFoldDB" id="A0A1W2GI31"/>
<dbReference type="SUPFAM" id="SSF54427">
    <property type="entry name" value="NTF2-like"/>
    <property type="match status" value="1"/>
</dbReference>
<evidence type="ECO:0000313" key="2">
    <source>
        <dbReference type="Proteomes" id="UP000192472"/>
    </source>
</evidence>
<dbReference type="Proteomes" id="UP000192472">
    <property type="component" value="Unassembled WGS sequence"/>
</dbReference>
<name>A0A1W2GI31_REIFA</name>
<accession>A0A1W2GI31</accession>
<dbReference type="EMBL" id="FWYF01000003">
    <property type="protein sequence ID" value="SMD36297.1"/>
    <property type="molecule type" value="Genomic_DNA"/>
</dbReference>
<dbReference type="InterPro" id="IPR032710">
    <property type="entry name" value="NTF2-like_dom_sf"/>
</dbReference>
<sequence length="165" mass="18509">MVITIRILTFTIAICTLSCGDSYMTQIHTSAADSVEIKQAVYQFIRSIDRMNVDSVVACYTYEAKVFYPFTFTPKLLIGKKEIGIAQNQGFKLMAKLFKQQGIEQSTLGLKPNSLSIELLSENFALAIWHSPRGSSMGRRSALLKKVNNSWLIHYHHASNVVSTD</sequence>
<dbReference type="Gene3D" id="3.10.450.50">
    <property type="match status" value="1"/>
</dbReference>
<proteinExistence type="predicted"/>
<gene>
    <name evidence="1" type="ORF">SAMN04488029_2816</name>
</gene>
<keyword evidence="2" id="KW-1185">Reference proteome</keyword>